<dbReference type="PANTHER" id="PTHR23068:SF25">
    <property type="entry name" value="DNA (CYTOSINE-5)-METHYLTRANSFERASE DRM2"/>
    <property type="match status" value="1"/>
</dbReference>
<dbReference type="EMBL" id="JAAALK010000288">
    <property type="protein sequence ID" value="KAG8051838.1"/>
    <property type="molecule type" value="Genomic_DNA"/>
</dbReference>
<dbReference type="OrthoDB" id="687233at2759"/>
<dbReference type="InterPro" id="IPR050390">
    <property type="entry name" value="C5-Methyltransferase"/>
</dbReference>
<name>A0A8J5RLY9_ZIZPA</name>
<organism evidence="1 2">
    <name type="scientific">Zizania palustris</name>
    <name type="common">Northern wild rice</name>
    <dbReference type="NCBI Taxonomy" id="103762"/>
    <lineage>
        <taxon>Eukaryota</taxon>
        <taxon>Viridiplantae</taxon>
        <taxon>Streptophyta</taxon>
        <taxon>Embryophyta</taxon>
        <taxon>Tracheophyta</taxon>
        <taxon>Spermatophyta</taxon>
        <taxon>Magnoliopsida</taxon>
        <taxon>Liliopsida</taxon>
        <taxon>Poales</taxon>
        <taxon>Poaceae</taxon>
        <taxon>BOP clade</taxon>
        <taxon>Oryzoideae</taxon>
        <taxon>Oryzeae</taxon>
        <taxon>Zizaniinae</taxon>
        <taxon>Zizania</taxon>
    </lineage>
</organism>
<keyword evidence="2" id="KW-1185">Reference proteome</keyword>
<comment type="caution">
    <text evidence="1">The sequence shown here is derived from an EMBL/GenBank/DDBJ whole genome shotgun (WGS) entry which is preliminary data.</text>
</comment>
<protein>
    <recommendedName>
        <fullName evidence="3">DNA (cytosine-5-)-methyltransferase</fullName>
    </recommendedName>
</protein>
<dbReference type="AlphaFoldDB" id="A0A8J5RLY9"/>
<dbReference type="PANTHER" id="PTHR23068">
    <property type="entry name" value="DNA CYTOSINE-5- -METHYLTRANSFERASE 3-RELATED"/>
    <property type="match status" value="1"/>
</dbReference>
<dbReference type="GO" id="GO:0003886">
    <property type="term" value="F:DNA (cytosine-5-)-methyltransferase activity"/>
    <property type="evidence" value="ECO:0007669"/>
    <property type="project" value="TreeGrafter"/>
</dbReference>
<gene>
    <name evidence="1" type="ORF">GUJ93_ZPchr0001g32832</name>
</gene>
<evidence type="ECO:0000313" key="1">
    <source>
        <dbReference type="EMBL" id="KAG8051838.1"/>
    </source>
</evidence>
<evidence type="ECO:0008006" key="3">
    <source>
        <dbReference type="Google" id="ProtNLM"/>
    </source>
</evidence>
<reference evidence="1" key="2">
    <citation type="submission" date="2021-02" db="EMBL/GenBank/DDBJ databases">
        <authorList>
            <person name="Kimball J.A."/>
            <person name="Haas M.W."/>
            <person name="Macchietto M."/>
            <person name="Kono T."/>
            <person name="Duquette J."/>
            <person name="Shao M."/>
        </authorList>
    </citation>
    <scope>NUCLEOTIDE SEQUENCE</scope>
    <source>
        <tissue evidence="1">Fresh leaf tissue</tissue>
    </source>
</reference>
<dbReference type="GO" id="GO:0005634">
    <property type="term" value="C:nucleus"/>
    <property type="evidence" value="ECO:0007669"/>
    <property type="project" value="TreeGrafter"/>
</dbReference>
<dbReference type="Proteomes" id="UP000729402">
    <property type="component" value="Unassembled WGS sequence"/>
</dbReference>
<sequence length="103" mass="11982">MEFLLGYPRNHTRGVSRTERYRALGNSFQVDTVAYHLSVLRNMFLKGMNALSLFSSIGGAEEAQQHYKAVYDKSHRQLEFQPSQWSGFVFCTRHRPSYRFGSQ</sequence>
<evidence type="ECO:0000313" key="2">
    <source>
        <dbReference type="Proteomes" id="UP000729402"/>
    </source>
</evidence>
<proteinExistence type="predicted"/>
<accession>A0A8J5RLY9</accession>
<reference evidence="1" key="1">
    <citation type="journal article" date="2021" name="bioRxiv">
        <title>Whole Genome Assembly and Annotation of Northern Wild Rice, Zizania palustris L., Supports a Whole Genome Duplication in the Zizania Genus.</title>
        <authorList>
            <person name="Haas M."/>
            <person name="Kono T."/>
            <person name="Macchietto M."/>
            <person name="Millas R."/>
            <person name="McGilp L."/>
            <person name="Shao M."/>
            <person name="Duquette J."/>
            <person name="Hirsch C.N."/>
            <person name="Kimball J."/>
        </authorList>
    </citation>
    <scope>NUCLEOTIDE SEQUENCE</scope>
    <source>
        <tissue evidence="1">Fresh leaf tissue</tissue>
    </source>
</reference>